<dbReference type="OrthoDB" id="211933at2"/>
<keyword evidence="2" id="KW-1185">Reference proteome</keyword>
<proteinExistence type="predicted"/>
<accession>A0A1B7M0M4</accession>
<gene>
    <name evidence="1" type="ORF">A6F49_07890</name>
</gene>
<comment type="caution">
    <text evidence="1">The sequence shown here is derived from an EMBL/GenBank/DDBJ whole genome shotgun (WGS) entry which is preliminary data.</text>
</comment>
<dbReference type="STRING" id="1837282.A6F49_07890"/>
<organism evidence="1 2">
    <name type="scientific">Enteractinococcus helveticum</name>
    <dbReference type="NCBI Taxonomy" id="1837282"/>
    <lineage>
        <taxon>Bacteria</taxon>
        <taxon>Bacillati</taxon>
        <taxon>Actinomycetota</taxon>
        <taxon>Actinomycetes</taxon>
        <taxon>Micrococcales</taxon>
        <taxon>Micrococcaceae</taxon>
    </lineage>
</organism>
<name>A0A1B7M0M4_9MICC</name>
<dbReference type="CDD" id="cd09854">
    <property type="entry name" value="PIN_VapC-like"/>
    <property type="match status" value="1"/>
</dbReference>
<dbReference type="AlphaFoldDB" id="A0A1B7M0M4"/>
<evidence type="ECO:0000313" key="2">
    <source>
        <dbReference type="Proteomes" id="UP000078292"/>
    </source>
</evidence>
<protein>
    <recommendedName>
        <fullName evidence="3">PIN domain-containing protein</fullName>
    </recommendedName>
</protein>
<evidence type="ECO:0008006" key="3">
    <source>
        <dbReference type="Google" id="ProtNLM"/>
    </source>
</evidence>
<evidence type="ECO:0000313" key="1">
    <source>
        <dbReference type="EMBL" id="OAV61807.1"/>
    </source>
</evidence>
<reference evidence="1 2" key="1">
    <citation type="submission" date="2016-04" db="EMBL/GenBank/DDBJ databases">
        <title>First whole genome shotgun sequence of the bacterium Enteractinococcus sp. strain UASWS1574.</title>
        <authorList>
            <person name="Crovadore J."/>
            <person name="Chablais R."/>
            <person name="Lefort F."/>
        </authorList>
    </citation>
    <scope>NUCLEOTIDE SEQUENCE [LARGE SCALE GENOMIC DNA]</scope>
    <source>
        <strain evidence="1 2">UASWS1574</strain>
    </source>
</reference>
<sequence length="191" mass="22276">MTQRVFVDANVLFSKTQMDWFFLLRLENKGMFQLHSTDDVFAEVLANMRKRNPRAPGYMIRRRHELMRRNIDEVLDTFPGNLPFTGKDEHDYHIHAAAIHCASDLVLTNNAPSDSTTGEEPYEIIRPDDFFILVANSASQDMLFAPIKDQIDYWSKKTNQQQLDESLRKAQCPQFAELVREQLRKMARRGL</sequence>
<dbReference type="Proteomes" id="UP000078292">
    <property type="component" value="Unassembled WGS sequence"/>
</dbReference>
<dbReference type="RefSeq" id="WP_052504764.1">
    <property type="nucleotide sequence ID" value="NZ_LXEY01000015.1"/>
</dbReference>
<dbReference type="EMBL" id="LXEY01000015">
    <property type="protein sequence ID" value="OAV61807.1"/>
    <property type="molecule type" value="Genomic_DNA"/>
</dbReference>